<protein>
    <recommendedName>
        <fullName evidence="3">C3HC-type domain-containing protein</fullName>
    </recommendedName>
</protein>
<dbReference type="InterPro" id="IPR012935">
    <property type="entry name" value="NuBaID_N"/>
</dbReference>
<evidence type="ECO:0000313" key="5">
    <source>
        <dbReference type="Proteomes" id="UP000245609"/>
    </source>
</evidence>
<name>A0A2T9ZLK1_9FUNG</name>
<dbReference type="Proteomes" id="UP000245609">
    <property type="component" value="Unassembled WGS sequence"/>
</dbReference>
<sequence length="291" mass="33593">MSHKKFHLAIHNALQKIDSNYQDFDNQFKKGSGDRQNITNITRWSDSDTLNIRLYAQYGWVMLDKETLKCSICFENFKPQAYTQLNPNFLPKALVSFHKKNCPWKSGIIATYQPYPASASTLLSKFTGYLSLLLESKVNIKPISSPISSDMYNSFMELVQLYFNEHNKSNSPPPMLGNNTNSQLCLAFMLFTFGWEPHIINNQLTLCCYMCSKHIQKRFFSLECSDSSASTQRRDSNQDKHTTINSKKEISFDYSNDANTTQTKLDMTAYNDLEDSFDKLVWMDLKFVSVK</sequence>
<evidence type="ECO:0000259" key="3">
    <source>
        <dbReference type="Pfam" id="PF07967"/>
    </source>
</evidence>
<organism evidence="4 5">
    <name type="scientific">Smittium megazygosporum</name>
    <dbReference type="NCBI Taxonomy" id="133381"/>
    <lineage>
        <taxon>Eukaryota</taxon>
        <taxon>Fungi</taxon>
        <taxon>Fungi incertae sedis</taxon>
        <taxon>Zoopagomycota</taxon>
        <taxon>Kickxellomycotina</taxon>
        <taxon>Harpellomycetes</taxon>
        <taxon>Harpellales</taxon>
        <taxon>Legeriomycetaceae</taxon>
        <taxon>Smittium</taxon>
    </lineage>
</organism>
<dbReference type="AlphaFoldDB" id="A0A2T9ZLK1"/>
<gene>
    <name evidence="4" type="ORF">BB560_000009</name>
</gene>
<comment type="subcellular location">
    <subcellularLocation>
        <location evidence="1">Nucleus</location>
    </subcellularLocation>
</comment>
<evidence type="ECO:0000256" key="1">
    <source>
        <dbReference type="ARBA" id="ARBA00004123"/>
    </source>
</evidence>
<feature type="domain" description="C3HC-type" evidence="3">
    <location>
        <begin position="44"/>
        <end position="137"/>
    </location>
</feature>
<dbReference type="GO" id="GO:0008270">
    <property type="term" value="F:zinc ion binding"/>
    <property type="evidence" value="ECO:0007669"/>
    <property type="project" value="InterPro"/>
</dbReference>
<keyword evidence="5" id="KW-1185">Reference proteome</keyword>
<comment type="caution">
    <text evidence="4">The sequence shown here is derived from an EMBL/GenBank/DDBJ whole genome shotgun (WGS) entry which is preliminary data.</text>
</comment>
<proteinExistence type="predicted"/>
<reference evidence="4 5" key="1">
    <citation type="journal article" date="2018" name="MBio">
        <title>Comparative Genomics Reveals the Core Gene Toolbox for the Fungus-Insect Symbiosis.</title>
        <authorList>
            <person name="Wang Y."/>
            <person name="Stata M."/>
            <person name="Wang W."/>
            <person name="Stajich J.E."/>
            <person name="White M.M."/>
            <person name="Moncalvo J.M."/>
        </authorList>
    </citation>
    <scope>NUCLEOTIDE SEQUENCE [LARGE SCALE GENOMIC DNA]</scope>
    <source>
        <strain evidence="4 5">SC-DP-2</strain>
    </source>
</reference>
<dbReference type="STRING" id="133381.A0A2T9ZLK1"/>
<evidence type="ECO:0000256" key="2">
    <source>
        <dbReference type="ARBA" id="ARBA00023242"/>
    </source>
</evidence>
<dbReference type="EMBL" id="MBFS01000001">
    <property type="protein sequence ID" value="PVV05474.1"/>
    <property type="molecule type" value="Genomic_DNA"/>
</dbReference>
<evidence type="ECO:0000313" key="4">
    <source>
        <dbReference type="EMBL" id="PVV05474.1"/>
    </source>
</evidence>
<dbReference type="Pfam" id="PF07967">
    <property type="entry name" value="zf-C3HC"/>
    <property type="match status" value="1"/>
</dbReference>
<keyword evidence="2" id="KW-0539">Nucleus</keyword>
<accession>A0A2T9ZLK1</accession>
<dbReference type="GO" id="GO:0005634">
    <property type="term" value="C:nucleus"/>
    <property type="evidence" value="ECO:0007669"/>
    <property type="project" value="UniProtKB-SubCell"/>
</dbReference>